<name>A0ABW0KVG6_9BACT</name>
<protein>
    <submittedName>
        <fullName evidence="2">Uncharacterized protein</fullName>
    </submittedName>
</protein>
<dbReference type="RefSeq" id="WP_377170877.1">
    <property type="nucleotide sequence ID" value="NZ_JBHSMQ010000010.1"/>
</dbReference>
<sequence>MRKEGAGRGKAMEELGMEELGMEELGMEELGMEELGMEELGMEELGMEELGMENGPECGCTRGLGMTSMAPLLFTGLCRTSVRGLHAGGLWAS</sequence>
<keyword evidence="3" id="KW-1185">Reference proteome</keyword>
<proteinExistence type="predicted"/>
<dbReference type="Proteomes" id="UP001596052">
    <property type="component" value="Unassembled WGS sequence"/>
</dbReference>
<accession>A0ABW0KVG6</accession>
<evidence type="ECO:0000256" key="1">
    <source>
        <dbReference type="SAM" id="MobiDB-lite"/>
    </source>
</evidence>
<feature type="region of interest" description="Disordered" evidence="1">
    <location>
        <begin position="1"/>
        <end position="22"/>
    </location>
</feature>
<evidence type="ECO:0000313" key="3">
    <source>
        <dbReference type="Proteomes" id="UP001596052"/>
    </source>
</evidence>
<dbReference type="EMBL" id="JBHSMQ010000010">
    <property type="protein sequence ID" value="MFC5457505.1"/>
    <property type="molecule type" value="Genomic_DNA"/>
</dbReference>
<gene>
    <name evidence="2" type="ORF">ACFQDI_21740</name>
</gene>
<evidence type="ECO:0000313" key="2">
    <source>
        <dbReference type="EMBL" id="MFC5457505.1"/>
    </source>
</evidence>
<feature type="compositionally biased region" description="Basic and acidic residues" evidence="1">
    <location>
        <begin position="1"/>
        <end position="13"/>
    </location>
</feature>
<comment type="caution">
    <text evidence="2">The sequence shown here is derived from an EMBL/GenBank/DDBJ whole genome shotgun (WGS) entry which is preliminary data.</text>
</comment>
<organism evidence="2 3">
    <name type="scientific">Prosthecobacter fluviatilis</name>
    <dbReference type="NCBI Taxonomy" id="445931"/>
    <lineage>
        <taxon>Bacteria</taxon>
        <taxon>Pseudomonadati</taxon>
        <taxon>Verrucomicrobiota</taxon>
        <taxon>Verrucomicrobiia</taxon>
        <taxon>Verrucomicrobiales</taxon>
        <taxon>Verrucomicrobiaceae</taxon>
        <taxon>Prosthecobacter</taxon>
    </lineage>
</organism>
<reference evidence="3" key="1">
    <citation type="journal article" date="2019" name="Int. J. Syst. Evol. Microbiol.">
        <title>The Global Catalogue of Microorganisms (GCM) 10K type strain sequencing project: providing services to taxonomists for standard genome sequencing and annotation.</title>
        <authorList>
            <consortium name="The Broad Institute Genomics Platform"/>
            <consortium name="The Broad Institute Genome Sequencing Center for Infectious Disease"/>
            <person name="Wu L."/>
            <person name="Ma J."/>
        </authorList>
    </citation>
    <scope>NUCLEOTIDE SEQUENCE [LARGE SCALE GENOMIC DNA]</scope>
    <source>
        <strain evidence="3">CGMCC 4.1469</strain>
    </source>
</reference>